<protein>
    <submittedName>
        <fullName evidence="1">Uncharacterized protein</fullName>
    </submittedName>
</protein>
<accession>A0A662ZG99</accession>
<evidence type="ECO:0000313" key="1">
    <source>
        <dbReference type="EMBL" id="SFP25977.1"/>
    </source>
</evidence>
<reference evidence="1 2" key="1">
    <citation type="submission" date="2016-10" db="EMBL/GenBank/DDBJ databases">
        <authorList>
            <person name="Varghese N."/>
            <person name="Submissions S."/>
        </authorList>
    </citation>
    <scope>NUCLEOTIDE SEQUENCE [LARGE SCALE GENOMIC DNA]</scope>
    <source>
        <strain evidence="1 2">DSM 1361</strain>
    </source>
</reference>
<dbReference type="AlphaFoldDB" id="A0A662ZG99"/>
<name>A0A662ZG99_9GAMM</name>
<gene>
    <name evidence="1" type="ORF">SAMN02910344_00891</name>
</gene>
<proteinExistence type="predicted"/>
<dbReference type="RefSeq" id="WP_093141300.1">
    <property type="nucleotide sequence ID" value="NZ_FOXF01000011.1"/>
</dbReference>
<keyword evidence="2" id="KW-1185">Reference proteome</keyword>
<evidence type="ECO:0000313" key="2">
    <source>
        <dbReference type="Proteomes" id="UP000243745"/>
    </source>
</evidence>
<sequence>MADKVKKNENGKYRFYDIWVENKKAYYVSDSGDYVYNVGFIDEKKALERADAEYEDYRVIKFDYYDYDVIELSN</sequence>
<dbReference type="Proteomes" id="UP000243745">
    <property type="component" value="Unassembled WGS sequence"/>
</dbReference>
<organism evidence="1 2">
    <name type="scientific">Ruminobacter amylophilus</name>
    <dbReference type="NCBI Taxonomy" id="867"/>
    <lineage>
        <taxon>Bacteria</taxon>
        <taxon>Pseudomonadati</taxon>
        <taxon>Pseudomonadota</taxon>
        <taxon>Gammaproteobacteria</taxon>
        <taxon>Aeromonadales</taxon>
        <taxon>Succinivibrionaceae</taxon>
        <taxon>Ruminobacter</taxon>
    </lineage>
</organism>
<dbReference type="EMBL" id="FOXF01000011">
    <property type="protein sequence ID" value="SFP25977.1"/>
    <property type="molecule type" value="Genomic_DNA"/>
</dbReference>